<evidence type="ECO:0000313" key="4">
    <source>
        <dbReference type="EMBL" id="SAK81296.1"/>
    </source>
</evidence>
<protein>
    <submittedName>
        <fullName evidence="4">Outer membrane autotransporter</fullName>
    </submittedName>
</protein>
<dbReference type="InterPro" id="IPR043990">
    <property type="entry name" value="AC_1"/>
</dbReference>
<keyword evidence="1" id="KW-0732">Signal</keyword>
<feature type="region of interest" description="Disordered" evidence="2">
    <location>
        <begin position="1362"/>
        <end position="1387"/>
    </location>
</feature>
<dbReference type="InterPro" id="IPR011050">
    <property type="entry name" value="Pectin_lyase_fold/virulence"/>
</dbReference>
<comment type="caution">
    <text evidence="4">The sequence shown here is derived from an EMBL/GenBank/DDBJ whole genome shotgun (WGS) entry which is preliminary data.</text>
</comment>
<dbReference type="InterPro" id="IPR051551">
    <property type="entry name" value="Autotransporter_adhesion"/>
</dbReference>
<dbReference type="GO" id="GO:0019867">
    <property type="term" value="C:outer membrane"/>
    <property type="evidence" value="ECO:0007669"/>
    <property type="project" value="InterPro"/>
</dbReference>
<dbReference type="STRING" id="1777144.AWB83_04299"/>
<reference evidence="4" key="1">
    <citation type="submission" date="2016-01" db="EMBL/GenBank/DDBJ databases">
        <authorList>
            <person name="Peeters C."/>
        </authorList>
    </citation>
    <scope>NUCLEOTIDE SEQUENCE [LARGE SCALE GENOMIC DNA]</scope>
    <source>
        <strain evidence="4">LMG 29326</strain>
    </source>
</reference>
<dbReference type="InterPro" id="IPR006315">
    <property type="entry name" value="OM_autotransptr_brl_dom"/>
</dbReference>
<feature type="domain" description="Autotransporter" evidence="3">
    <location>
        <begin position="1419"/>
        <end position="1697"/>
    </location>
</feature>
<dbReference type="Pfam" id="PF12951">
    <property type="entry name" value="PATR"/>
    <property type="match status" value="6"/>
</dbReference>
<sequence>MRGGMPRPRYREHEERSLAVALRPLSAAVLLAYTLSAHALTTLGSSTTSQTISTDTAYLIDVGTAITTSAGNAINVEGIAPAAMTNAGAIVSSTDNVAAAVRFDIAGSFVNEATGAVLGQTHGVLFNDGGSADDIVNRGDISARVSHAISYQGSSGGTVDNFGTLNANPAVTPSTDGMFLASSGNVIVNNHAGAVIRSGTGDASYGIGIRIDAGTAVVQNDGLIEGFHEGIASRTTLTSAIVNSETGVIRGNLAAGVRLGQGSTLENHGAISSVSDPAIVLFGANNVVTLGTGSSLSGGANAAVSSLAAGNAIVLTGTGTEPGNFVAAADSGFARLSASANSHWTLNGFARMGGTSAATVDVAGALTLGGTVFNAGGGATVAPAGMLTLGTGGAGGMVTGNLVNDGLLRFNRSDEFSFDGLLSGNGALVQAGSGTAALTAAGSSQGAVGVDAGTLALRQPGAFNAASYATRAGASTAIAADATLNVATGFQQAPGAALIVALGQAQPIVTAATAGLNGALLVSGFGATAPSTASALASTRFTVIHTTGGIAGDFASVGFGGVASPVDYLTLDGAKSVDARDYTVGFGLSWLAGAARGNGVFTLAGVADVFNADVPLADQAGPFASGWDGRTLTKNGAGALILSAASAYTGATIVNGGVLRAGVANALVNSANVDIASGATLDAGGLSQQVNNLSGVGRVALGGATLIAQNTTDTAFSGVIDGDGRVVKRGGGALAFGGVNRYSGGTSVEAGTLVALGGAALGSGTVANGATLRLDFASDGVLANTLSGAGALVKSGSGAATLVAPGSAQGSVSVDAGALRFFRNGGFSVSGDYVTAAGASTFLSGQSQLAVGNRFAVEGTLNSVVGSAEPAVTAGTAMIGPGAVFNVAGYSAAATASASQLAGGVFTAIHTAAPGALSGAFGTVRIGGSSSAADYLTLTSAYTPQNFDIGLGLTWYAAHGASPQTANGLFTLPAAADLFDMDVVLADQPANAVTGWDGRTLTKAGAGTLQLSKANAYTGTTTVTGGTLAAGAPNVIAGSSQLTLGTGSTFDLRGFDQRVNDLQGAGGIALGGAALTVNSAADSLFGGVIGGTGALTKIGAGTLTLTGDHTFAGPTTIAAGVLRLGAGGATGSVAGDIVDDGVLVLERADDYVYRGSISGAGDVVQQGRGNVTLTGAHTYAGTTAVNAGALILADGASLAGTRQVTVAQGATLGGYGTVGGAVVNNGLLAVADAAPGFAGGPAGQFRVGGAFTNNGEIRMQSPTPASTLVVGGDYASNNGRLALSTVLAGDGSATDRLVVRGGTAGSTLVTVENAGGGGAQTNQGIRIVEVDGRSDGTFTLDGRVVAGAYEYRLLQGGASTPGDGDWYLRSSSDAPGPAPRPEPGAYLGNRQAAQDMFTLTLHDRAGFADPFADPLSGQQGSGDSTAWARTKGAHTDSQAAGGRLGESTDGALVQAGIDVLQRVSDGHRWQAGVMAGYGSATTDASAQRGGSGARGSTNGASAGVYATWRGDACSAAGPYVDTWLQYAHFDNTVKGDGLPGESYASRVWAGSIEGGWAFALGATATGFVLLEPQAQAIYTNYHADDHTESNGTVVHAGDGGGFTTRIGMRLFHAPASQASPGWLPFLELNWWHDTRIASVAFNDVTVSQDGPRNRVEVKVGAQGQIGRQWRVWGNLGYQQGGGGYRSYQGLLGARYLW</sequence>
<evidence type="ECO:0000256" key="1">
    <source>
        <dbReference type="ARBA" id="ARBA00022729"/>
    </source>
</evidence>
<organism evidence="4 5">
    <name type="scientific">Caballeronia ptereochthonis</name>
    <dbReference type="NCBI Taxonomy" id="1777144"/>
    <lineage>
        <taxon>Bacteria</taxon>
        <taxon>Pseudomonadati</taxon>
        <taxon>Pseudomonadota</taxon>
        <taxon>Betaproteobacteria</taxon>
        <taxon>Burkholderiales</taxon>
        <taxon>Burkholderiaceae</taxon>
        <taxon>Caballeronia</taxon>
    </lineage>
</organism>
<evidence type="ECO:0000313" key="5">
    <source>
        <dbReference type="Proteomes" id="UP000054978"/>
    </source>
</evidence>
<dbReference type="PANTHER" id="PTHR35037">
    <property type="entry name" value="C-TERMINAL REGION OF AIDA-LIKE PROTEIN"/>
    <property type="match status" value="1"/>
</dbReference>
<accession>A0A158CHE1</accession>
<dbReference type="PROSITE" id="PS51208">
    <property type="entry name" value="AUTOTRANSPORTER"/>
    <property type="match status" value="1"/>
</dbReference>
<dbReference type="SUPFAM" id="SSF51126">
    <property type="entry name" value="Pectin lyase-like"/>
    <property type="match status" value="3"/>
</dbReference>
<feature type="region of interest" description="Disordered" evidence="2">
    <location>
        <begin position="1410"/>
        <end position="1444"/>
    </location>
</feature>
<dbReference type="Gene3D" id="2.160.20.20">
    <property type="match status" value="2"/>
</dbReference>
<dbReference type="NCBIfam" id="TIGR02601">
    <property type="entry name" value="autotrns_rpt"/>
    <property type="match status" value="5"/>
</dbReference>
<dbReference type="SUPFAM" id="SSF103515">
    <property type="entry name" value="Autotransporter"/>
    <property type="match status" value="1"/>
</dbReference>
<dbReference type="EMBL" id="FCOB02000021">
    <property type="protein sequence ID" value="SAK81296.1"/>
    <property type="molecule type" value="Genomic_DNA"/>
</dbReference>
<dbReference type="Gene3D" id="2.40.128.130">
    <property type="entry name" value="Autotransporter beta-domain"/>
    <property type="match status" value="1"/>
</dbReference>
<dbReference type="Pfam" id="PF18883">
    <property type="entry name" value="AC_1"/>
    <property type="match status" value="1"/>
</dbReference>
<proteinExistence type="predicted"/>
<gene>
    <name evidence="4" type="ORF">AWB83_04299</name>
</gene>
<dbReference type="Pfam" id="PF03797">
    <property type="entry name" value="Autotransporter"/>
    <property type="match status" value="1"/>
</dbReference>
<name>A0A158CHE1_9BURK</name>
<dbReference type="NCBIfam" id="TIGR01414">
    <property type="entry name" value="autotrans_barl"/>
    <property type="match status" value="1"/>
</dbReference>
<evidence type="ECO:0000259" key="3">
    <source>
        <dbReference type="PROSITE" id="PS51208"/>
    </source>
</evidence>
<dbReference type="InterPro" id="IPR013425">
    <property type="entry name" value="Autotrns_rpt"/>
</dbReference>
<evidence type="ECO:0000256" key="2">
    <source>
        <dbReference type="SAM" id="MobiDB-lite"/>
    </source>
</evidence>
<dbReference type="InterPro" id="IPR012332">
    <property type="entry name" value="Autotransporter_pectin_lyase_C"/>
</dbReference>
<dbReference type="CDD" id="cd01344">
    <property type="entry name" value="PL2_Passenger_AT"/>
    <property type="match status" value="1"/>
</dbReference>
<keyword evidence="5" id="KW-1185">Reference proteome</keyword>
<dbReference type="Proteomes" id="UP000054978">
    <property type="component" value="Unassembled WGS sequence"/>
</dbReference>
<dbReference type="SMART" id="SM00869">
    <property type="entry name" value="Autotransporter"/>
    <property type="match status" value="1"/>
</dbReference>
<dbReference type="InterPro" id="IPR036709">
    <property type="entry name" value="Autotransporte_beta_dom_sf"/>
</dbReference>
<dbReference type="InterPro" id="IPR005546">
    <property type="entry name" value="Autotransporte_beta"/>
</dbReference>
<dbReference type="PANTHER" id="PTHR35037:SF3">
    <property type="entry name" value="C-TERMINAL REGION OF AIDA-LIKE PROTEIN"/>
    <property type="match status" value="1"/>
</dbReference>